<evidence type="ECO:0000313" key="2">
    <source>
        <dbReference type="EMBL" id="MCE7008633.1"/>
    </source>
</evidence>
<comment type="caution">
    <text evidence="2">The sequence shown here is derived from an EMBL/GenBank/DDBJ whole genome shotgun (WGS) entry which is preliminary data.</text>
</comment>
<keyword evidence="1" id="KW-0812">Transmembrane</keyword>
<reference evidence="2 3" key="1">
    <citation type="submission" date="2021-12" db="EMBL/GenBank/DDBJ databases">
        <title>Genome sequence of Kibdelosporangium philippinense ATCC 49844.</title>
        <authorList>
            <person name="Fedorov E.A."/>
            <person name="Omeragic M."/>
            <person name="Shalygina K.F."/>
            <person name="Maclea K.S."/>
        </authorList>
    </citation>
    <scope>NUCLEOTIDE SEQUENCE [LARGE SCALE GENOMIC DNA]</scope>
    <source>
        <strain evidence="2 3">ATCC 49844</strain>
    </source>
</reference>
<sequence>MSVDAKALIHKGRRHTMIARSSVIGGVSLAVVGVVFGATLTRPEPAEIPVATSSPPVPCRVGSPECPPVHVFTEDLRVRTLLDALRAGRYPPAGMTAQDQWTVYRFDGPTAYQGGVAVGDKDGFGTLSLYINNVGGNGTCATLDRIVDERLGGGQAIKDLWFVDCRDVTLDDGAAAAISRYEGRDTGYQKIAVDAAKPDGTRVRFTIDNFGPAVIKPGSTPTRPTPPLTGDDLLKLVKQLGVK</sequence>
<evidence type="ECO:0000256" key="1">
    <source>
        <dbReference type="SAM" id="Phobius"/>
    </source>
</evidence>
<dbReference type="EMBL" id="JAJVCN010000003">
    <property type="protein sequence ID" value="MCE7008633.1"/>
    <property type="molecule type" value="Genomic_DNA"/>
</dbReference>
<evidence type="ECO:0000313" key="3">
    <source>
        <dbReference type="Proteomes" id="UP001521150"/>
    </source>
</evidence>
<evidence type="ECO:0008006" key="4">
    <source>
        <dbReference type="Google" id="ProtNLM"/>
    </source>
</evidence>
<organism evidence="2 3">
    <name type="scientific">Kibdelosporangium philippinense</name>
    <dbReference type="NCBI Taxonomy" id="211113"/>
    <lineage>
        <taxon>Bacteria</taxon>
        <taxon>Bacillati</taxon>
        <taxon>Actinomycetota</taxon>
        <taxon>Actinomycetes</taxon>
        <taxon>Pseudonocardiales</taxon>
        <taxon>Pseudonocardiaceae</taxon>
        <taxon>Kibdelosporangium</taxon>
    </lineage>
</organism>
<gene>
    <name evidence="2" type="ORF">LWC34_38340</name>
</gene>
<accession>A0ABS8ZLG0</accession>
<protein>
    <recommendedName>
        <fullName evidence="4">PknH-like extracellular domain-containing protein</fullName>
    </recommendedName>
</protein>
<dbReference type="Proteomes" id="UP001521150">
    <property type="component" value="Unassembled WGS sequence"/>
</dbReference>
<proteinExistence type="predicted"/>
<keyword evidence="3" id="KW-1185">Reference proteome</keyword>
<name>A0ABS8ZLG0_9PSEU</name>
<keyword evidence="1" id="KW-1133">Transmembrane helix</keyword>
<keyword evidence="1" id="KW-0472">Membrane</keyword>
<dbReference type="RefSeq" id="WP_233730112.1">
    <property type="nucleotide sequence ID" value="NZ_JAJVCN010000003.1"/>
</dbReference>
<feature type="transmembrane region" description="Helical" evidence="1">
    <location>
        <begin position="21"/>
        <end position="40"/>
    </location>
</feature>